<dbReference type="PANTHER" id="PTHR45740">
    <property type="entry name" value="POLY [ADP-RIBOSE] POLYMERASE"/>
    <property type="match status" value="1"/>
</dbReference>
<dbReference type="SUPFAM" id="SSF56399">
    <property type="entry name" value="ADP-ribosylation"/>
    <property type="match status" value="1"/>
</dbReference>
<keyword evidence="1" id="KW-0808">Transferase</keyword>
<organism evidence="4 5">
    <name type="scientific">Stylonychia lemnae</name>
    <name type="common">Ciliate</name>
    <dbReference type="NCBI Taxonomy" id="5949"/>
    <lineage>
        <taxon>Eukaryota</taxon>
        <taxon>Sar</taxon>
        <taxon>Alveolata</taxon>
        <taxon>Ciliophora</taxon>
        <taxon>Intramacronucleata</taxon>
        <taxon>Spirotrichea</taxon>
        <taxon>Stichotrichia</taxon>
        <taxon>Sporadotrichida</taxon>
        <taxon>Oxytrichidae</taxon>
        <taxon>Stylonychinae</taxon>
        <taxon>Stylonychia</taxon>
    </lineage>
</organism>
<dbReference type="Gene3D" id="3.90.228.10">
    <property type="match status" value="1"/>
</dbReference>
<feature type="domain" description="PARP catalytic" evidence="3">
    <location>
        <begin position="401"/>
        <end position="657"/>
    </location>
</feature>
<dbReference type="InParanoid" id="A0A078ADD2"/>
<keyword evidence="5" id="KW-1185">Reference proteome</keyword>
<evidence type="ECO:0000313" key="4">
    <source>
        <dbReference type="EMBL" id="CDW78868.1"/>
    </source>
</evidence>
<dbReference type="OrthoDB" id="5987649at2759"/>
<dbReference type="EMBL" id="CCKQ01007489">
    <property type="protein sequence ID" value="CDW78868.1"/>
    <property type="molecule type" value="Genomic_DNA"/>
</dbReference>
<protein>
    <recommendedName>
        <fullName evidence="1">Poly [ADP-ribose] polymerase</fullName>
        <shortName evidence="1">PARP</shortName>
        <ecNumber evidence="1">2.4.2.-</ecNumber>
    </recommendedName>
</protein>
<keyword evidence="1" id="KW-0520">NAD</keyword>
<dbReference type="Proteomes" id="UP000039865">
    <property type="component" value="Unassembled WGS sequence"/>
</dbReference>
<reference evidence="4 5" key="1">
    <citation type="submission" date="2014-06" db="EMBL/GenBank/DDBJ databases">
        <authorList>
            <person name="Swart Estienne"/>
        </authorList>
    </citation>
    <scope>NUCLEOTIDE SEQUENCE [LARGE SCALE GENOMIC DNA]</scope>
    <source>
        <strain evidence="4 5">130c</strain>
    </source>
</reference>
<sequence>MAEFIDQFRDPKLIEDTFELQQLVQTYLDYVILKNKEQSSLDVQTYGEIDDNMTLYDLIKNQPLKVKYEETLRILQIKTQLLGKRKAPEDGYKDMASILKEQIGQVEEIKEDNKYQSNQKSVQKSGQSSEEINQSKLSKDKKNQEKSEEIQRLINFYGPGVVQVKWFFNNHTAVKDFLKGTKGKALGNIIELKNDDSDEENDYYDDDYGQQDVMQNSPEEVKYKIIKGAYFQMFEEEHQKEIENCYQEYVRTKQAQETYIQKNDDIYQIKFDSSNKDKFQVINTSNQSARVITRKVKINGPLMKNKTFQWIMKPDLNQVRDYPLDNEVQSKLTEVYQNFKQSNIKTKVDVVNYLGKDHIICCEYNERGNEETSLIDHRSMLKFSLEMRVAKQSWDFIQTFKPLEDVVLQNENIVSKDILGVGSGEYEFIANYFNSTYGGAAIGQMFAGGIFPGGINPILLQPQNPLLFQPPRPAANYFSRGKGNKPRPGGQPAQQRMTNSRIIQIEKIYNRDVYDKFIQELKRMIRKYPNKKITDMVKHLFHGTKNTDPFNIYGSEDGFDIRYSNAGAYGNGIYFANNSAYSNTFTHQTQNGNCQMFVALVLIGDSVQQGPGQYRIPPNKPGSTVEKYDSINNGAGGHYIIYDNSRAYPGYLITYKQ</sequence>
<name>A0A078ADD2_STYLE</name>
<feature type="region of interest" description="Disordered" evidence="2">
    <location>
        <begin position="477"/>
        <end position="497"/>
    </location>
</feature>
<dbReference type="InterPro" id="IPR012317">
    <property type="entry name" value="Poly(ADP-ribose)pol_cat_dom"/>
</dbReference>
<dbReference type="EC" id="2.4.2.-" evidence="1"/>
<feature type="region of interest" description="Disordered" evidence="2">
    <location>
        <begin position="110"/>
        <end position="144"/>
    </location>
</feature>
<dbReference type="InterPro" id="IPR051712">
    <property type="entry name" value="ARTD-AVP"/>
</dbReference>
<dbReference type="GO" id="GO:0003950">
    <property type="term" value="F:NAD+ poly-ADP-ribosyltransferase activity"/>
    <property type="evidence" value="ECO:0007669"/>
    <property type="project" value="UniProtKB-UniRule"/>
</dbReference>
<dbReference type="PROSITE" id="PS51059">
    <property type="entry name" value="PARP_CATALYTIC"/>
    <property type="match status" value="1"/>
</dbReference>
<feature type="compositionally biased region" description="Polar residues" evidence="2">
    <location>
        <begin position="115"/>
        <end position="136"/>
    </location>
</feature>
<gene>
    <name evidence="4" type="primary">Contig17952.g19081</name>
    <name evidence="4" type="ORF">STYLEM_7853</name>
</gene>
<keyword evidence="1" id="KW-0328">Glycosyltransferase</keyword>
<accession>A0A078ADD2</accession>
<evidence type="ECO:0000259" key="3">
    <source>
        <dbReference type="PROSITE" id="PS51059"/>
    </source>
</evidence>
<dbReference type="Pfam" id="PF00644">
    <property type="entry name" value="PARP"/>
    <property type="match status" value="1"/>
</dbReference>
<dbReference type="PANTHER" id="PTHR45740:SF2">
    <property type="entry name" value="POLY [ADP-RIBOSE] POLYMERASE"/>
    <property type="match status" value="1"/>
</dbReference>
<proteinExistence type="predicted"/>
<dbReference type="GO" id="GO:0005634">
    <property type="term" value="C:nucleus"/>
    <property type="evidence" value="ECO:0007669"/>
    <property type="project" value="TreeGrafter"/>
</dbReference>
<evidence type="ECO:0000313" key="5">
    <source>
        <dbReference type="Proteomes" id="UP000039865"/>
    </source>
</evidence>
<evidence type="ECO:0000256" key="2">
    <source>
        <dbReference type="SAM" id="MobiDB-lite"/>
    </source>
</evidence>
<dbReference type="GO" id="GO:1990404">
    <property type="term" value="F:NAD+-protein mono-ADP-ribosyltransferase activity"/>
    <property type="evidence" value="ECO:0007669"/>
    <property type="project" value="TreeGrafter"/>
</dbReference>
<dbReference type="AlphaFoldDB" id="A0A078ADD2"/>
<evidence type="ECO:0000256" key="1">
    <source>
        <dbReference type="RuleBase" id="RU362114"/>
    </source>
</evidence>